<accession>A0AA90P0U4</accession>
<feature type="transmembrane region" description="Helical" evidence="1">
    <location>
        <begin position="29"/>
        <end position="50"/>
    </location>
</feature>
<organism evidence="2 3">
    <name type="scientific">Candidatus Endonucleibacter bathymodioli</name>
    <dbReference type="NCBI Taxonomy" id="539814"/>
    <lineage>
        <taxon>Bacteria</taxon>
        <taxon>Pseudomonadati</taxon>
        <taxon>Pseudomonadota</taxon>
        <taxon>Gammaproteobacteria</taxon>
        <taxon>Oceanospirillales</taxon>
        <taxon>Endozoicomonadaceae</taxon>
        <taxon>Candidatus Endonucleibacter</taxon>
    </lineage>
</organism>
<name>A0AA90P0U4_9GAMM</name>
<keyword evidence="3" id="KW-1185">Reference proteome</keyword>
<reference evidence="2 3" key="1">
    <citation type="journal article" date="2023" name="bioRxiv">
        <title>An intranuclear bacterial parasite of deep-sea mussels expresses apoptosis inhibitors acquired from its host.</title>
        <authorList>
            <person name="Gonzalez Porras M.A."/>
            <person name="Assie A."/>
            <person name="Tietjen M."/>
            <person name="Violette M."/>
            <person name="Kleiner M."/>
            <person name="Gruber-Vodicka H."/>
            <person name="Dubilier N."/>
            <person name="Leisch N."/>
        </authorList>
    </citation>
    <scope>NUCLEOTIDE SEQUENCE [LARGE SCALE GENOMIC DNA]</scope>
    <source>
        <strain evidence="2">IAP13</strain>
    </source>
</reference>
<proteinExistence type="predicted"/>
<protein>
    <submittedName>
        <fullName evidence="2">Uncharacterized protein</fullName>
    </submittedName>
</protein>
<comment type="caution">
    <text evidence="2">The sequence shown here is derived from an EMBL/GenBank/DDBJ whole genome shotgun (WGS) entry which is preliminary data.</text>
</comment>
<sequence length="198" mass="22521">MESESRQQSHAFKRGGYKQYSNPVSNGRYLFMNGIAILSIVALLAVSSYAHTDTDSDSGLDKVTDAYANSERVTSHEELQDALKDNHPPSGYIDLSTCNTEIVIGNMPDDDQTYRLSFNDHFSFNLKSKTITSIFDTVLNNSRTIKAKPVFIKVPATVFVSSFPQNDYLRYQITIDGEENDLIRVYHCPWKKSVYLWR</sequence>
<evidence type="ECO:0000256" key="1">
    <source>
        <dbReference type="SAM" id="Phobius"/>
    </source>
</evidence>
<keyword evidence="1" id="KW-0812">Transmembrane</keyword>
<evidence type="ECO:0000313" key="2">
    <source>
        <dbReference type="EMBL" id="MDP0590001.1"/>
    </source>
</evidence>
<gene>
    <name evidence="2" type="ORF">QS748_12775</name>
</gene>
<evidence type="ECO:0000313" key="3">
    <source>
        <dbReference type="Proteomes" id="UP001178148"/>
    </source>
</evidence>
<keyword evidence="1" id="KW-1133">Transmembrane helix</keyword>
<dbReference type="EMBL" id="JASXSV010000026">
    <property type="protein sequence ID" value="MDP0590001.1"/>
    <property type="molecule type" value="Genomic_DNA"/>
</dbReference>
<keyword evidence="1" id="KW-0472">Membrane</keyword>
<dbReference type="AlphaFoldDB" id="A0AA90P0U4"/>
<dbReference type="Proteomes" id="UP001178148">
    <property type="component" value="Unassembled WGS sequence"/>
</dbReference>